<protein>
    <submittedName>
        <fullName evidence="1">Uncharacterized protein</fullName>
    </submittedName>
</protein>
<gene>
    <name evidence="1" type="ORF">BN1723_021016</name>
</gene>
<dbReference type="EMBL" id="CVQI01004519">
    <property type="protein sequence ID" value="CRK13956.1"/>
    <property type="molecule type" value="Genomic_DNA"/>
</dbReference>
<feature type="non-terminal residue" evidence="1">
    <location>
        <position position="40"/>
    </location>
</feature>
<dbReference type="Proteomes" id="UP000045706">
    <property type="component" value="Unassembled WGS sequence"/>
</dbReference>
<evidence type="ECO:0000313" key="1">
    <source>
        <dbReference type="EMBL" id="CRK13956.1"/>
    </source>
</evidence>
<sequence>MAILGTAPYPSKAPTIMGMPAKQVSLVTLCFQNSALILVC</sequence>
<accession>A0A0G4KWA2</accession>
<evidence type="ECO:0000313" key="2">
    <source>
        <dbReference type="Proteomes" id="UP000045706"/>
    </source>
</evidence>
<dbReference type="AlphaFoldDB" id="A0A0G4KWA2"/>
<reference evidence="2" key="1">
    <citation type="submission" date="2015-05" db="EMBL/GenBank/DDBJ databases">
        <authorList>
            <person name="Fogelqvist Johan"/>
        </authorList>
    </citation>
    <scope>NUCLEOTIDE SEQUENCE [LARGE SCALE GENOMIC DNA]</scope>
</reference>
<organism evidence="1 2">
    <name type="scientific">Verticillium longisporum</name>
    <name type="common">Verticillium dahliae var. longisporum</name>
    <dbReference type="NCBI Taxonomy" id="100787"/>
    <lineage>
        <taxon>Eukaryota</taxon>
        <taxon>Fungi</taxon>
        <taxon>Dikarya</taxon>
        <taxon>Ascomycota</taxon>
        <taxon>Pezizomycotina</taxon>
        <taxon>Sordariomycetes</taxon>
        <taxon>Hypocreomycetidae</taxon>
        <taxon>Glomerellales</taxon>
        <taxon>Plectosphaerellaceae</taxon>
        <taxon>Verticillium</taxon>
    </lineage>
</organism>
<proteinExistence type="predicted"/>
<name>A0A0G4KWA2_VERLO</name>